<comment type="subcellular location">
    <subcellularLocation>
        <location evidence="1">Endosome</location>
    </subcellularLocation>
</comment>
<evidence type="ECO:0000256" key="2">
    <source>
        <dbReference type="ARBA" id="ARBA00010704"/>
    </source>
</evidence>
<dbReference type="GO" id="GO:0015031">
    <property type="term" value="P:protein transport"/>
    <property type="evidence" value="ECO:0007669"/>
    <property type="project" value="UniProtKB-KW"/>
</dbReference>
<evidence type="ECO:0000256" key="3">
    <source>
        <dbReference type="ARBA" id="ARBA00022448"/>
    </source>
</evidence>
<keyword evidence="5" id="KW-0653">Protein transport</keyword>
<keyword evidence="3" id="KW-0813">Transport</keyword>
<dbReference type="GO" id="GO:0005768">
    <property type="term" value="C:endosome"/>
    <property type="evidence" value="ECO:0007669"/>
    <property type="project" value="UniProtKB-SubCell"/>
</dbReference>
<dbReference type="PANTHER" id="PTHR13673:SF0">
    <property type="entry name" value="VPS35 ENDOSOMAL PROTEIN-SORTING FACTOR-LIKE"/>
    <property type="match status" value="1"/>
</dbReference>
<dbReference type="AlphaFoldDB" id="A0A5D2B4J8"/>
<evidence type="ECO:0000256" key="4">
    <source>
        <dbReference type="ARBA" id="ARBA00022753"/>
    </source>
</evidence>
<evidence type="ECO:0000313" key="6">
    <source>
        <dbReference type="EMBL" id="TYG51245.1"/>
    </source>
</evidence>
<keyword evidence="7" id="KW-1185">Reference proteome</keyword>
<dbReference type="InterPro" id="IPR029705">
    <property type="entry name" value="VPS35L"/>
</dbReference>
<evidence type="ECO:0000256" key="1">
    <source>
        <dbReference type="ARBA" id="ARBA00004177"/>
    </source>
</evidence>
<keyword evidence="4" id="KW-0967">Endosome</keyword>
<proteinExistence type="inferred from homology"/>
<name>A0A5D2B4J8_GOSDA</name>
<organism evidence="6 7">
    <name type="scientific">Gossypium darwinii</name>
    <name type="common">Darwin's cotton</name>
    <name type="synonym">Gossypium barbadense var. darwinii</name>
    <dbReference type="NCBI Taxonomy" id="34276"/>
    <lineage>
        <taxon>Eukaryota</taxon>
        <taxon>Viridiplantae</taxon>
        <taxon>Streptophyta</taxon>
        <taxon>Embryophyta</taxon>
        <taxon>Tracheophyta</taxon>
        <taxon>Spermatophyta</taxon>
        <taxon>Magnoliopsida</taxon>
        <taxon>eudicotyledons</taxon>
        <taxon>Gunneridae</taxon>
        <taxon>Pentapetalae</taxon>
        <taxon>rosids</taxon>
        <taxon>malvids</taxon>
        <taxon>Malvales</taxon>
        <taxon>Malvaceae</taxon>
        <taxon>Malvoideae</taxon>
        <taxon>Gossypium</taxon>
    </lineage>
</organism>
<reference evidence="6 7" key="1">
    <citation type="submission" date="2019-06" db="EMBL/GenBank/DDBJ databases">
        <title>WGS assembly of Gossypium darwinii.</title>
        <authorList>
            <person name="Chen Z.J."/>
            <person name="Sreedasyam A."/>
            <person name="Ando A."/>
            <person name="Song Q."/>
            <person name="De L."/>
            <person name="Hulse-Kemp A."/>
            <person name="Ding M."/>
            <person name="Ye W."/>
            <person name="Kirkbride R."/>
            <person name="Jenkins J."/>
            <person name="Plott C."/>
            <person name="Lovell J."/>
            <person name="Lin Y.-M."/>
            <person name="Vaughn R."/>
            <person name="Liu B."/>
            <person name="Li W."/>
            <person name="Simpson S."/>
            <person name="Scheffler B."/>
            <person name="Saski C."/>
            <person name="Grover C."/>
            <person name="Hu G."/>
            <person name="Conover J."/>
            <person name="Carlson J."/>
            <person name="Shu S."/>
            <person name="Boston L."/>
            <person name="Williams M."/>
            <person name="Peterson D."/>
            <person name="Mcgee K."/>
            <person name="Jones D."/>
            <person name="Wendel J."/>
            <person name="Stelly D."/>
            <person name="Grimwood J."/>
            <person name="Schmutz J."/>
        </authorList>
    </citation>
    <scope>NUCLEOTIDE SEQUENCE [LARGE SCALE GENOMIC DNA]</scope>
    <source>
        <strain evidence="6">1808015.09</strain>
    </source>
</reference>
<dbReference type="GO" id="GO:0032456">
    <property type="term" value="P:endocytic recycling"/>
    <property type="evidence" value="ECO:0007669"/>
    <property type="project" value="InterPro"/>
</dbReference>
<evidence type="ECO:0000256" key="5">
    <source>
        <dbReference type="ARBA" id="ARBA00022927"/>
    </source>
</evidence>
<protein>
    <submittedName>
        <fullName evidence="6">Uncharacterized protein</fullName>
    </submittedName>
</protein>
<sequence length="196" mass="21930">MDGHLKTILEGISKLASDKVLAEDELASLQSILVKLLSHFKDLEHVFSLILDMMHGNSRGIVNMHILDMATRNGYVHDPTTIQLLFEISQALHSDTDLVNMKNDANQQQARFISRFVRMVDHGVEYERHLAFLMECRGALSNIIELKINEHVLSVCSKLIETAKLCLNAKDKYLTSTISFLDKNLPAAAVSSSIAI</sequence>
<accession>A0A5D2B4J8</accession>
<evidence type="ECO:0000313" key="7">
    <source>
        <dbReference type="Proteomes" id="UP000323506"/>
    </source>
</evidence>
<comment type="similarity">
    <text evidence="2">Belongs to the VPS35L family.</text>
</comment>
<dbReference type="PANTHER" id="PTHR13673">
    <property type="entry name" value="ESOPHAGEAL CANCER ASSOCIATED PROTEIN"/>
    <property type="match status" value="1"/>
</dbReference>
<dbReference type="Proteomes" id="UP000323506">
    <property type="component" value="Chromosome D10"/>
</dbReference>
<gene>
    <name evidence="6" type="ORF">ES288_D10G242500v1</name>
</gene>
<dbReference type="EMBL" id="CM017710">
    <property type="protein sequence ID" value="TYG51245.1"/>
    <property type="molecule type" value="Genomic_DNA"/>
</dbReference>